<evidence type="ECO:0000256" key="6">
    <source>
        <dbReference type="RuleBase" id="RU003983"/>
    </source>
</evidence>
<dbReference type="Gene3D" id="3.30.2010.10">
    <property type="entry name" value="Metalloproteases ('zincins'), catalytic domain"/>
    <property type="match status" value="1"/>
</dbReference>
<evidence type="ECO:0000313" key="10">
    <source>
        <dbReference type="Proteomes" id="UP000683310"/>
    </source>
</evidence>
<dbReference type="PANTHER" id="PTHR34978:SF3">
    <property type="entry name" value="SLR0241 PROTEIN"/>
    <property type="match status" value="1"/>
</dbReference>
<proteinExistence type="inferred from homology"/>
<dbReference type="Pfam" id="PF01435">
    <property type="entry name" value="Peptidase_M48"/>
    <property type="match status" value="1"/>
</dbReference>
<sequence>MARLAGRHHPDLDAVVLDVDHPAAYCVAGKPHTIVVSRGVLTALDDRHLDAVLSHERAHLTGRHHLLLTLTRGLATVLPRIELFTSGAAEIARLLEMLADDAAARIHGRETVLQALLTLSELPEPPATTQAALLPRVQRLSEPAQTVRAHTPARRPSRRRSRLCSFRWPR</sequence>
<comment type="similarity">
    <text evidence="6">Belongs to the peptidase M48 family.</text>
</comment>
<feature type="region of interest" description="Disordered" evidence="7">
    <location>
        <begin position="141"/>
        <end position="161"/>
    </location>
</feature>
<evidence type="ECO:0000256" key="4">
    <source>
        <dbReference type="ARBA" id="ARBA00022833"/>
    </source>
</evidence>
<dbReference type="Proteomes" id="UP000683310">
    <property type="component" value="Chromosome"/>
</dbReference>
<evidence type="ECO:0000256" key="2">
    <source>
        <dbReference type="ARBA" id="ARBA00022723"/>
    </source>
</evidence>
<evidence type="ECO:0000256" key="3">
    <source>
        <dbReference type="ARBA" id="ARBA00022801"/>
    </source>
</evidence>
<dbReference type="CDD" id="cd07326">
    <property type="entry name" value="M56_BlaR1_MecR1_like"/>
    <property type="match status" value="1"/>
</dbReference>
<dbReference type="InterPro" id="IPR001915">
    <property type="entry name" value="Peptidase_M48"/>
</dbReference>
<gene>
    <name evidence="9" type="ORF">KHQ06_28280</name>
</gene>
<keyword evidence="10" id="KW-1185">Reference proteome</keyword>
<name>A0ABX8CZ62_9NOCA</name>
<protein>
    <submittedName>
        <fullName evidence="9">M56 family metallopeptidase</fullName>
    </submittedName>
</protein>
<evidence type="ECO:0000256" key="1">
    <source>
        <dbReference type="ARBA" id="ARBA00022670"/>
    </source>
</evidence>
<dbReference type="InterPro" id="IPR052173">
    <property type="entry name" value="Beta-lactam_resp_regulator"/>
</dbReference>
<reference evidence="9 10" key="1">
    <citation type="submission" date="2021-04" db="EMBL/GenBank/DDBJ databases">
        <title>Nocardia tengchongensis.</title>
        <authorList>
            <person name="Zhuang k."/>
            <person name="Ran Y."/>
            <person name="Li W."/>
        </authorList>
    </citation>
    <scope>NUCLEOTIDE SEQUENCE [LARGE SCALE GENOMIC DNA]</scope>
    <source>
        <strain evidence="9 10">CFH S0057</strain>
    </source>
</reference>
<keyword evidence="1 6" id="KW-0645">Protease</keyword>
<keyword evidence="5 6" id="KW-0482">Metalloprotease</keyword>
<evidence type="ECO:0000256" key="5">
    <source>
        <dbReference type="ARBA" id="ARBA00023049"/>
    </source>
</evidence>
<feature type="compositionally biased region" description="Basic residues" evidence="7">
    <location>
        <begin position="151"/>
        <end position="161"/>
    </location>
</feature>
<comment type="cofactor">
    <cofactor evidence="6">
        <name>Zn(2+)</name>
        <dbReference type="ChEBI" id="CHEBI:29105"/>
    </cofactor>
    <text evidence="6">Binds 1 zinc ion per subunit.</text>
</comment>
<organism evidence="9 10">
    <name type="scientific">Nocardia tengchongensis</name>
    <dbReference type="NCBI Taxonomy" id="2055889"/>
    <lineage>
        <taxon>Bacteria</taxon>
        <taxon>Bacillati</taxon>
        <taxon>Actinomycetota</taxon>
        <taxon>Actinomycetes</taxon>
        <taxon>Mycobacteriales</taxon>
        <taxon>Nocardiaceae</taxon>
        <taxon>Nocardia</taxon>
    </lineage>
</organism>
<evidence type="ECO:0000259" key="8">
    <source>
        <dbReference type="Pfam" id="PF01435"/>
    </source>
</evidence>
<keyword evidence="3 6" id="KW-0378">Hydrolase</keyword>
<accession>A0ABX8CZ62</accession>
<dbReference type="PANTHER" id="PTHR34978">
    <property type="entry name" value="POSSIBLE SENSOR-TRANSDUCER PROTEIN BLAR"/>
    <property type="match status" value="1"/>
</dbReference>
<keyword evidence="2" id="KW-0479">Metal-binding</keyword>
<dbReference type="EMBL" id="CP074371">
    <property type="protein sequence ID" value="QVI25177.1"/>
    <property type="molecule type" value="Genomic_DNA"/>
</dbReference>
<evidence type="ECO:0000256" key="7">
    <source>
        <dbReference type="SAM" id="MobiDB-lite"/>
    </source>
</evidence>
<feature type="domain" description="Peptidase M48" evidence="8">
    <location>
        <begin position="1"/>
        <end position="73"/>
    </location>
</feature>
<keyword evidence="4 6" id="KW-0862">Zinc</keyword>
<evidence type="ECO:0000313" key="9">
    <source>
        <dbReference type="EMBL" id="QVI25177.1"/>
    </source>
</evidence>